<feature type="transmembrane region" description="Helical" evidence="1">
    <location>
        <begin position="166"/>
        <end position="194"/>
    </location>
</feature>
<dbReference type="RefSeq" id="WP_117118162.1">
    <property type="nucleotide sequence ID" value="NZ_BFBY01000004.1"/>
</dbReference>
<dbReference type="AlphaFoldDB" id="A0A2Z6T7U5"/>
<dbReference type="GO" id="GO:0022857">
    <property type="term" value="F:transmembrane transporter activity"/>
    <property type="evidence" value="ECO:0007669"/>
    <property type="project" value="InterPro"/>
</dbReference>
<feature type="transmembrane region" description="Helical" evidence="1">
    <location>
        <begin position="42"/>
        <end position="75"/>
    </location>
</feature>
<organism evidence="2 3">
    <name type="scientific">Lactobacillus rodentium</name>
    <dbReference type="NCBI Taxonomy" id="947835"/>
    <lineage>
        <taxon>Bacteria</taxon>
        <taxon>Bacillati</taxon>
        <taxon>Bacillota</taxon>
        <taxon>Bacilli</taxon>
        <taxon>Lactobacillales</taxon>
        <taxon>Lactobacillaceae</taxon>
        <taxon>Lactobacillus</taxon>
    </lineage>
</organism>
<gene>
    <name evidence="2" type="ORF">LrDSM24759_07350</name>
</gene>
<proteinExistence type="predicted"/>
<keyword evidence="1" id="KW-1133">Transmembrane helix</keyword>
<dbReference type="Gene3D" id="1.10.1760.20">
    <property type="match status" value="1"/>
</dbReference>
<dbReference type="Pfam" id="PF12822">
    <property type="entry name" value="ECF_trnsprt"/>
    <property type="match status" value="1"/>
</dbReference>
<evidence type="ECO:0000313" key="3">
    <source>
        <dbReference type="Proteomes" id="UP000257317"/>
    </source>
</evidence>
<dbReference type="InterPro" id="IPR024529">
    <property type="entry name" value="ECF_trnsprt_substrate-spec"/>
</dbReference>
<dbReference type="OrthoDB" id="9813540at2"/>
<dbReference type="EMBL" id="BFBY01000004">
    <property type="protein sequence ID" value="GBG04821.1"/>
    <property type="molecule type" value="Genomic_DNA"/>
</dbReference>
<name>A0A2Z6T7U5_9LACO</name>
<keyword evidence="1" id="KW-0472">Membrane</keyword>
<keyword evidence="3" id="KW-1185">Reference proteome</keyword>
<comment type="caution">
    <text evidence="2">The sequence shown here is derived from an EMBL/GenBank/DDBJ whole genome shotgun (WGS) entry which is preliminary data.</text>
</comment>
<sequence>MRQKRVQTITIGAVFIAILIIQSFVPYLGYIRILPALPSITIIPLTVALAGVLLGTGFGTTMGLVWGILSLILAYTQPGDLVSLMLFQNPFIAIVPRVGAGFVGGMIGQAANLNKKAQTTFVYILAGLATSAVNTLLVIGLTSLFFMHDPASLLHNLGQDHNQAPLIAILLTVLGANGIAEAIFTGFVTPFIALPIKKYLLKRIN</sequence>
<accession>A0A2Z6T7U5</accession>
<feature type="transmembrane region" description="Helical" evidence="1">
    <location>
        <begin position="6"/>
        <end position="30"/>
    </location>
</feature>
<feature type="transmembrane region" description="Helical" evidence="1">
    <location>
        <begin position="120"/>
        <end position="146"/>
    </location>
</feature>
<feature type="transmembrane region" description="Helical" evidence="1">
    <location>
        <begin position="87"/>
        <end position="108"/>
    </location>
</feature>
<reference evidence="3" key="1">
    <citation type="submission" date="2018-03" db="EMBL/GenBank/DDBJ databases">
        <title>New taxa in the Lactobacillus gasseri group.</title>
        <authorList>
            <person name="Tanizawa Y."/>
            <person name="Tohno M."/>
            <person name="Endo A."/>
            <person name="Arita M."/>
        </authorList>
    </citation>
    <scope>NUCLEOTIDE SEQUENCE [LARGE SCALE GENOMIC DNA]</scope>
    <source>
        <strain evidence="3">DSM 24759</strain>
    </source>
</reference>
<protein>
    <submittedName>
        <fullName evidence="2">Membrane protein</fullName>
    </submittedName>
</protein>
<dbReference type="Proteomes" id="UP000257317">
    <property type="component" value="Unassembled WGS sequence"/>
</dbReference>
<evidence type="ECO:0000256" key="1">
    <source>
        <dbReference type="SAM" id="Phobius"/>
    </source>
</evidence>
<keyword evidence="1" id="KW-0812">Transmembrane</keyword>
<evidence type="ECO:0000313" key="2">
    <source>
        <dbReference type="EMBL" id="GBG04821.1"/>
    </source>
</evidence>